<gene>
    <name evidence="2" type="ORF">DI551_05435</name>
</gene>
<proteinExistence type="predicted"/>
<accession>A0A2W5PNJ7</accession>
<feature type="compositionally biased region" description="Polar residues" evidence="1">
    <location>
        <begin position="85"/>
        <end position="99"/>
    </location>
</feature>
<protein>
    <submittedName>
        <fullName evidence="2">Uncharacterized protein</fullName>
    </submittedName>
</protein>
<evidence type="ECO:0000313" key="3">
    <source>
        <dbReference type="Proteomes" id="UP000249417"/>
    </source>
</evidence>
<evidence type="ECO:0000256" key="1">
    <source>
        <dbReference type="SAM" id="MobiDB-lite"/>
    </source>
</evidence>
<name>A0A2W5PNJ7_9BACT</name>
<dbReference type="Proteomes" id="UP000249417">
    <property type="component" value="Unassembled WGS sequence"/>
</dbReference>
<feature type="compositionally biased region" description="Basic and acidic residues" evidence="1">
    <location>
        <begin position="28"/>
        <end position="51"/>
    </location>
</feature>
<dbReference type="EMBL" id="QFQB01000029">
    <property type="protein sequence ID" value="PZQ46267.1"/>
    <property type="molecule type" value="Genomic_DNA"/>
</dbReference>
<sequence>MPDLNAGKELALFSQLGPLFRSHLRQAEKSDARLDIPREEKHGQGKKNDDKSDTEDTSALWEDSTLVSVEALKTFLLEFLKTRGETSGAQTAGQTQEPSAYTDLTPEYRPPVNNRAARAVKAYGAIAAQTAPPPEPPVAPSEPIDLGDLLQADELRTIHGLIADLDGFTRSGTTHLVIEKADTFLEALVQAVRAEKNKATP</sequence>
<evidence type="ECO:0000313" key="2">
    <source>
        <dbReference type="EMBL" id="PZQ46267.1"/>
    </source>
</evidence>
<reference evidence="2 3" key="1">
    <citation type="submission" date="2017-08" db="EMBL/GenBank/DDBJ databases">
        <title>Infants hospitalized years apart are colonized by the same room-sourced microbial strains.</title>
        <authorList>
            <person name="Brooks B."/>
            <person name="Olm M.R."/>
            <person name="Firek B.A."/>
            <person name="Baker R."/>
            <person name="Thomas B.C."/>
            <person name="Morowitz M.J."/>
            <person name="Banfield J.F."/>
        </authorList>
    </citation>
    <scope>NUCLEOTIDE SEQUENCE [LARGE SCALE GENOMIC DNA]</scope>
    <source>
        <strain evidence="2">S2_005_002_R2_29</strain>
    </source>
</reference>
<comment type="caution">
    <text evidence="2">The sequence shown here is derived from an EMBL/GenBank/DDBJ whole genome shotgun (WGS) entry which is preliminary data.</text>
</comment>
<dbReference type="AlphaFoldDB" id="A0A2W5PNJ7"/>
<feature type="region of interest" description="Disordered" evidence="1">
    <location>
        <begin position="85"/>
        <end position="108"/>
    </location>
</feature>
<feature type="region of interest" description="Disordered" evidence="1">
    <location>
        <begin position="28"/>
        <end position="59"/>
    </location>
</feature>
<organism evidence="2 3">
    <name type="scientific">Micavibrio aeruginosavorus</name>
    <dbReference type="NCBI Taxonomy" id="349221"/>
    <lineage>
        <taxon>Bacteria</taxon>
        <taxon>Pseudomonadati</taxon>
        <taxon>Bdellovibrionota</taxon>
        <taxon>Bdellovibrionia</taxon>
        <taxon>Bdellovibrionales</taxon>
        <taxon>Pseudobdellovibrionaceae</taxon>
        <taxon>Micavibrio</taxon>
    </lineage>
</organism>